<reference evidence="2" key="2">
    <citation type="submission" date="2023-01" db="EMBL/GenBank/DDBJ databases">
        <authorList>
            <person name="Petersen C."/>
        </authorList>
    </citation>
    <scope>NUCLEOTIDE SEQUENCE</scope>
    <source>
        <strain evidence="2">IBT 17514</strain>
    </source>
</reference>
<evidence type="ECO:0000256" key="1">
    <source>
        <dbReference type="SAM" id="MobiDB-lite"/>
    </source>
</evidence>
<evidence type="ECO:0000313" key="3">
    <source>
        <dbReference type="Proteomes" id="UP001215712"/>
    </source>
</evidence>
<sequence length="277" mass="29567">MPTMQTIAPAPAPIQMPRPEVTRSSAPPVDPNLRKRPLYPADKPRAIQPRPPASVASYSSESGASAQLSPKLEGNPGEPPRKRGRPSKAETERRKLAAEARGETYPPPRRSGSGRLKIPGPGSPAVAIASYTHAHAHAHAHANIPHLAHGPGPGSMPFDHSARPIAPAPGLPATTEERRELPNMPSRVMGPNLRELPRPPEINHPLPSPHALQLGPPDSIPRFNSNPGERGVYSAIPQDRFSPDSSRRDSVASRGDPNPQGPYSEGRASTTPGEKPR</sequence>
<protein>
    <submittedName>
        <fullName evidence="2">Uncharacterized protein</fullName>
    </submittedName>
</protein>
<dbReference type="Proteomes" id="UP001215712">
    <property type="component" value="Unassembled WGS sequence"/>
</dbReference>
<feature type="region of interest" description="Disordered" evidence="1">
    <location>
        <begin position="1"/>
        <end position="277"/>
    </location>
</feature>
<accession>A0AAD6MWZ4</accession>
<reference evidence="2" key="1">
    <citation type="journal article" date="2023" name="IMA Fungus">
        <title>Comparative genomic study of the Penicillium genus elucidates a diverse pangenome and 15 lateral gene transfer events.</title>
        <authorList>
            <person name="Petersen C."/>
            <person name="Sorensen T."/>
            <person name="Nielsen M.R."/>
            <person name="Sondergaard T.E."/>
            <person name="Sorensen J.L."/>
            <person name="Fitzpatrick D.A."/>
            <person name="Frisvad J.C."/>
            <person name="Nielsen K.L."/>
        </authorList>
    </citation>
    <scope>NUCLEOTIDE SEQUENCE</scope>
    <source>
        <strain evidence="2">IBT 17514</strain>
    </source>
</reference>
<feature type="compositionally biased region" description="Low complexity" evidence="1">
    <location>
        <begin position="53"/>
        <end position="69"/>
    </location>
</feature>
<dbReference type="EMBL" id="JAQJAN010000005">
    <property type="protein sequence ID" value="KAJ5728054.1"/>
    <property type="molecule type" value="Genomic_DNA"/>
</dbReference>
<feature type="compositionally biased region" description="Basic and acidic residues" evidence="1">
    <location>
        <begin position="241"/>
        <end position="251"/>
    </location>
</feature>
<name>A0AAD6MWZ4_9EURO</name>
<evidence type="ECO:0000313" key="2">
    <source>
        <dbReference type="EMBL" id="KAJ5728054.1"/>
    </source>
</evidence>
<comment type="caution">
    <text evidence="2">The sequence shown here is derived from an EMBL/GenBank/DDBJ whole genome shotgun (WGS) entry which is preliminary data.</text>
</comment>
<keyword evidence="3" id="KW-1185">Reference proteome</keyword>
<gene>
    <name evidence="2" type="ORF">N7493_004384</name>
</gene>
<organism evidence="2 3">
    <name type="scientific">Penicillium malachiteum</name>
    <dbReference type="NCBI Taxonomy" id="1324776"/>
    <lineage>
        <taxon>Eukaryota</taxon>
        <taxon>Fungi</taxon>
        <taxon>Dikarya</taxon>
        <taxon>Ascomycota</taxon>
        <taxon>Pezizomycotina</taxon>
        <taxon>Eurotiomycetes</taxon>
        <taxon>Eurotiomycetidae</taxon>
        <taxon>Eurotiales</taxon>
        <taxon>Aspergillaceae</taxon>
        <taxon>Penicillium</taxon>
    </lineage>
</organism>
<feature type="compositionally biased region" description="Pro residues" evidence="1">
    <location>
        <begin position="199"/>
        <end position="208"/>
    </location>
</feature>
<feature type="compositionally biased region" description="Polar residues" evidence="1">
    <location>
        <begin position="267"/>
        <end position="277"/>
    </location>
</feature>
<feature type="compositionally biased region" description="Basic and acidic residues" evidence="1">
    <location>
        <begin position="87"/>
        <end position="102"/>
    </location>
</feature>
<proteinExistence type="predicted"/>
<dbReference type="AlphaFoldDB" id="A0AAD6MWZ4"/>